<keyword evidence="2" id="KW-1185">Reference proteome</keyword>
<dbReference type="AlphaFoldDB" id="Q9HJX0"/>
<dbReference type="PaxDb" id="273075-Ta0843"/>
<dbReference type="InParanoid" id="Q9HJX0"/>
<dbReference type="EnsemblBacteria" id="CAC11972">
    <property type="protein sequence ID" value="CAC11972"/>
    <property type="gene ID" value="CAC11972"/>
</dbReference>
<evidence type="ECO:0000313" key="2">
    <source>
        <dbReference type="Proteomes" id="UP000001024"/>
    </source>
</evidence>
<dbReference type="EMBL" id="AL445065">
    <property type="protein sequence ID" value="CAC11972.1"/>
    <property type="molecule type" value="Genomic_DNA"/>
</dbReference>
<evidence type="ECO:0000313" key="1">
    <source>
        <dbReference type="EMBL" id="CAC11972.1"/>
    </source>
</evidence>
<organism evidence="1 2">
    <name type="scientific">Thermoplasma acidophilum (strain ATCC 25905 / DSM 1728 / JCM 9062 / NBRC 15155 / AMRC-C165)</name>
    <dbReference type="NCBI Taxonomy" id="273075"/>
    <lineage>
        <taxon>Archaea</taxon>
        <taxon>Methanobacteriati</taxon>
        <taxon>Thermoplasmatota</taxon>
        <taxon>Thermoplasmata</taxon>
        <taxon>Thermoplasmatales</taxon>
        <taxon>Thermoplasmataceae</taxon>
        <taxon>Thermoplasma</taxon>
    </lineage>
</organism>
<reference evidence="1 2" key="1">
    <citation type="journal article" date="2000" name="Nature">
        <title>The genome sequence of the thermoacidophilic scavenger Thermoplasma acidophilum.</title>
        <authorList>
            <person name="Ruepp A."/>
            <person name="Graml W."/>
            <person name="Santos-Martinez M.L."/>
            <person name="Koretke K.K."/>
            <person name="Volker C."/>
            <person name="Mewes H.W."/>
            <person name="Frishman D."/>
            <person name="Stocker S."/>
            <person name="Lupas A.N."/>
            <person name="Baumeister W."/>
        </authorList>
    </citation>
    <scope>NUCLEOTIDE SEQUENCE [LARGE SCALE GENOMIC DNA]</scope>
    <source>
        <strain evidence="2">ATCC 25905 / DSM 1728 / JCM 9062 / NBRC 15155 / AMRC-C165</strain>
    </source>
</reference>
<sequence>MIRMEELICNIEFAKESETEYTAKLRTEMGGLREYSGRTFEDVLNQVILELEEEFS</sequence>
<proteinExistence type="predicted"/>
<gene>
    <name evidence="1" type="ordered locus">Ta0843</name>
</gene>
<dbReference type="eggNOG" id="arCOG05368">
    <property type="taxonomic scope" value="Archaea"/>
</dbReference>
<dbReference type="STRING" id="273075.gene:9572057"/>
<name>Q9HJX0_THEAC</name>
<dbReference type="HOGENOM" id="CLU_3020757_0_0_2"/>
<dbReference type="KEGG" id="tac:Ta0843"/>
<protein>
    <submittedName>
        <fullName evidence="1">Uncharacterized protein</fullName>
    </submittedName>
</protein>
<dbReference type="Proteomes" id="UP000001024">
    <property type="component" value="Chromosome"/>
</dbReference>
<accession>Q9HJX0</accession>